<dbReference type="OrthoDB" id="9775208at2"/>
<name>A0A1I5N9F2_9GAMM</name>
<dbReference type="RefSeq" id="WP_074926333.1">
    <property type="nucleotide sequence ID" value="NZ_FOWR01000009.1"/>
</dbReference>
<dbReference type="AlphaFoldDB" id="A0A1I5N9F2"/>
<dbReference type="PANTHER" id="PTHR12526:SF638">
    <property type="entry name" value="SPORE COAT PROTEIN SA"/>
    <property type="match status" value="1"/>
</dbReference>
<dbReference type="GO" id="GO:0016757">
    <property type="term" value="F:glycosyltransferase activity"/>
    <property type="evidence" value="ECO:0007669"/>
    <property type="project" value="InterPro"/>
</dbReference>
<feature type="domain" description="Glycosyl transferase family 1" evidence="1">
    <location>
        <begin position="217"/>
        <end position="384"/>
    </location>
</feature>
<dbReference type="Gene3D" id="3.40.50.2000">
    <property type="entry name" value="Glycogen Phosphorylase B"/>
    <property type="match status" value="2"/>
</dbReference>
<dbReference type="SUPFAM" id="SSF53756">
    <property type="entry name" value="UDP-Glycosyltransferase/glycogen phosphorylase"/>
    <property type="match status" value="1"/>
</dbReference>
<evidence type="ECO:0000313" key="2">
    <source>
        <dbReference type="EMBL" id="SFP18317.1"/>
    </source>
</evidence>
<dbReference type="InterPro" id="IPR001296">
    <property type="entry name" value="Glyco_trans_1"/>
</dbReference>
<dbReference type="GO" id="GO:1901135">
    <property type="term" value="P:carbohydrate derivative metabolic process"/>
    <property type="evidence" value="ECO:0007669"/>
    <property type="project" value="UniProtKB-ARBA"/>
</dbReference>
<accession>A0A1I5N9F2</accession>
<dbReference type="EMBL" id="FOWR01000009">
    <property type="protein sequence ID" value="SFP18317.1"/>
    <property type="molecule type" value="Genomic_DNA"/>
</dbReference>
<sequence>MSNEVLNVVWFTNVLSPDLCHKTGVPSNPYGGWLHESSRLLSNKENIKLTIISPYHKDIDIVEVGNISYLTFSHLDKLEEIILKLSPDVVHVYGTELPHSLKVAKVCSKYSLKSVFSIQGLTTICGRKDCLTSGLPFRVVFGQTLRNIIRKDSVIGLMSKFKQLAKSEIETLNLVTNVIGRTQWDRESVFSINPNLNYFHCNEILRESFYASEKWSLDSANKFQIYVSQGHYPIKGLHYMLQALRLVVDTFPETKLVVGGKNVTNESVKGIAARTKYADYLLELIEEFNLKEHVEFAGELAEDGVRKMLLSSHVSVCPSTIENSPNSVGEAMILGVPVIASYVGGVPDLLIPEKEGLCYPSNSPELLACAIKRVFSDSALANELSLSSILRANKTHSRETNTETLLSIYRDII</sequence>
<proteinExistence type="predicted"/>
<dbReference type="Pfam" id="PF00534">
    <property type="entry name" value="Glycos_transf_1"/>
    <property type="match status" value="1"/>
</dbReference>
<organism evidence="2 3">
    <name type="scientific">Enterovibrio norvegicus DSM 15893</name>
    <dbReference type="NCBI Taxonomy" id="1121869"/>
    <lineage>
        <taxon>Bacteria</taxon>
        <taxon>Pseudomonadati</taxon>
        <taxon>Pseudomonadota</taxon>
        <taxon>Gammaproteobacteria</taxon>
        <taxon>Vibrionales</taxon>
        <taxon>Vibrionaceae</taxon>
        <taxon>Enterovibrio</taxon>
    </lineage>
</organism>
<evidence type="ECO:0000313" key="3">
    <source>
        <dbReference type="Proteomes" id="UP000182692"/>
    </source>
</evidence>
<keyword evidence="2" id="KW-0808">Transferase</keyword>
<dbReference type="PANTHER" id="PTHR12526">
    <property type="entry name" value="GLYCOSYLTRANSFERASE"/>
    <property type="match status" value="1"/>
</dbReference>
<reference evidence="2 3" key="1">
    <citation type="submission" date="2016-10" db="EMBL/GenBank/DDBJ databases">
        <authorList>
            <person name="de Groot N.N."/>
        </authorList>
    </citation>
    <scope>NUCLEOTIDE SEQUENCE [LARGE SCALE GENOMIC DNA]</scope>
    <source>
        <strain evidence="2 3">DSM 15893</strain>
    </source>
</reference>
<evidence type="ECO:0000259" key="1">
    <source>
        <dbReference type="Pfam" id="PF00534"/>
    </source>
</evidence>
<dbReference type="STRING" id="1121869.SAMN03084138_01526"/>
<protein>
    <submittedName>
        <fullName evidence="2">Glycosyltransferase involved in cell wall bisynthesis</fullName>
    </submittedName>
</protein>
<dbReference type="Proteomes" id="UP000182692">
    <property type="component" value="Unassembled WGS sequence"/>
</dbReference>
<gene>
    <name evidence="2" type="ORF">SAMN03084138_01526</name>
</gene>
<dbReference type="GeneID" id="35871912"/>
<dbReference type="CDD" id="cd03801">
    <property type="entry name" value="GT4_PimA-like"/>
    <property type="match status" value="1"/>
</dbReference>